<dbReference type="Proteomes" id="UP000794436">
    <property type="component" value="Unassembled WGS sequence"/>
</dbReference>
<feature type="chain" id="PRO_5035447122" description="IgA peptidase M64-domain-containing protein" evidence="1">
    <location>
        <begin position="21"/>
        <end position="601"/>
    </location>
</feature>
<dbReference type="Pfam" id="PF09471">
    <property type="entry name" value="Peptidase_M64"/>
    <property type="match status" value="1"/>
</dbReference>
<dbReference type="InterPro" id="IPR024079">
    <property type="entry name" value="MetalloPept_cat_dom_sf"/>
</dbReference>
<keyword evidence="3" id="KW-1185">Reference proteome</keyword>
<reference evidence="2" key="1">
    <citation type="submission" date="2019-03" db="EMBL/GenBank/DDBJ databases">
        <title>Long read genome sequence of the mycoparasitic Pythium oligandrum ATCC 38472 isolated from sugarbeet rhizosphere.</title>
        <authorList>
            <person name="Gaulin E."/>
        </authorList>
    </citation>
    <scope>NUCLEOTIDE SEQUENCE</scope>
    <source>
        <strain evidence="2">ATCC 38472_TT</strain>
    </source>
</reference>
<dbReference type="GO" id="GO:0008237">
    <property type="term" value="F:metallopeptidase activity"/>
    <property type="evidence" value="ECO:0007669"/>
    <property type="project" value="InterPro"/>
</dbReference>
<dbReference type="AlphaFoldDB" id="A0A8K1CFB1"/>
<dbReference type="OrthoDB" id="152281at2759"/>
<evidence type="ECO:0008006" key="4">
    <source>
        <dbReference type="Google" id="ProtNLM"/>
    </source>
</evidence>
<proteinExistence type="predicted"/>
<evidence type="ECO:0000313" key="2">
    <source>
        <dbReference type="EMBL" id="TMW61137.1"/>
    </source>
</evidence>
<comment type="caution">
    <text evidence="2">The sequence shown here is derived from an EMBL/GenBank/DDBJ whole genome shotgun (WGS) entry which is preliminary data.</text>
</comment>
<keyword evidence="1" id="KW-0732">Signal</keyword>
<evidence type="ECO:0000256" key="1">
    <source>
        <dbReference type="SAM" id="SignalP"/>
    </source>
</evidence>
<accession>A0A8K1CFB1</accession>
<name>A0A8K1CFB1_PYTOL</name>
<protein>
    <recommendedName>
        <fullName evidence="4">IgA peptidase M64-domain-containing protein</fullName>
    </recommendedName>
</protein>
<sequence length="601" mass="66006">MRSPSALVLALLGLAAVTQAEDAPSQTLSIKVLLDERSTKCTLVTPLQTTQLHRGVKTLGDVFVQTKVRQNRVNVEEFKTLPRESQEQVWLEIFGAREEPIINELTARCPGGVVQAGPVDQEASTLAASPTIKKIVDSGDPANRIDVVFMGDGYTSSESSKLFSDMQRLTDDMFAGETFAQYLPLFNVWAVHQPSTESGIGVNGKAKNTAFGLYRDGTELRGVYTSKPSEARRVCALVGTNACDFPSIIGNDAYYGGLGGEFVISTSSPTSGTIVLRHEMGHNFGVVGEEYDGGQVYKGANSARSLSAITWKHWLTNPNNVREEKAALTYTNHMWYNLKGGAYKISFTASGSYKRWMGVFTISGAPKDSSISITLDGKPLAWKSSGLNDRSFYTYQNRTGGFTAGKHEIVVTGNGPFDGDIIQQLCSFDLNEYGDESTFMMDNEDAIGAYPTWDQSNTKTYRPNNERCLMRNMESTKFCSVCQENMWLKFFSRVQAIDNVTLSTDNKVATVNAIPLAQLRKDSDPFKQKFPALAAQEKYTVTWLKSGVEQTQFKDSFVANLTNVTGGAAGSWTVRVKFSTPAVRKDSSNLLQSEKTFTVKA</sequence>
<dbReference type="InterPro" id="IPR019026">
    <property type="entry name" value="Peptidase_M64_IgA"/>
</dbReference>
<dbReference type="EMBL" id="SPLM01000077">
    <property type="protein sequence ID" value="TMW61137.1"/>
    <property type="molecule type" value="Genomic_DNA"/>
</dbReference>
<gene>
    <name evidence="2" type="ORF">Poli38472_013600</name>
</gene>
<organism evidence="2 3">
    <name type="scientific">Pythium oligandrum</name>
    <name type="common">Mycoparasitic fungus</name>
    <dbReference type="NCBI Taxonomy" id="41045"/>
    <lineage>
        <taxon>Eukaryota</taxon>
        <taxon>Sar</taxon>
        <taxon>Stramenopiles</taxon>
        <taxon>Oomycota</taxon>
        <taxon>Peronosporomycetes</taxon>
        <taxon>Pythiales</taxon>
        <taxon>Pythiaceae</taxon>
        <taxon>Pythium</taxon>
    </lineage>
</organism>
<feature type="signal peptide" evidence="1">
    <location>
        <begin position="1"/>
        <end position="20"/>
    </location>
</feature>
<evidence type="ECO:0000313" key="3">
    <source>
        <dbReference type="Proteomes" id="UP000794436"/>
    </source>
</evidence>
<dbReference type="Gene3D" id="3.40.390.10">
    <property type="entry name" value="Collagenase (Catalytic Domain)"/>
    <property type="match status" value="2"/>
</dbReference>